<evidence type="ECO:0000256" key="1">
    <source>
        <dbReference type="SAM" id="Phobius"/>
    </source>
</evidence>
<evidence type="ECO:0000313" key="3">
    <source>
        <dbReference type="Proteomes" id="UP001519363"/>
    </source>
</evidence>
<feature type="transmembrane region" description="Helical" evidence="1">
    <location>
        <begin position="100"/>
        <end position="122"/>
    </location>
</feature>
<comment type="caution">
    <text evidence="2">The sequence shown here is derived from an EMBL/GenBank/DDBJ whole genome shotgun (WGS) entry which is preliminary data.</text>
</comment>
<keyword evidence="1" id="KW-0472">Membrane</keyword>
<feature type="transmembrane region" description="Helical" evidence="1">
    <location>
        <begin position="7"/>
        <end position="28"/>
    </location>
</feature>
<dbReference type="Proteomes" id="UP001519363">
    <property type="component" value="Unassembled WGS sequence"/>
</dbReference>
<accession>A0ABS5A7S7</accession>
<feature type="transmembrane region" description="Helical" evidence="1">
    <location>
        <begin position="73"/>
        <end position="94"/>
    </location>
</feature>
<sequence length="132" mass="13556">MSDKPTPVHVTVTALVLAVLTVGVWWAFLGWDTQKDFDPATSTYSGPYEIWQVLGCGAALVVLVVLGSLRIPALVTAPVVAVTFTAAWSIGAATSSTDSLWLVGAGMVLFGLLVGGALVGGLTRKLAGRTAA</sequence>
<feature type="transmembrane region" description="Helical" evidence="1">
    <location>
        <begin position="48"/>
        <end position="66"/>
    </location>
</feature>
<name>A0ABS5A7S7_9PSEU</name>
<keyword evidence="3" id="KW-1185">Reference proteome</keyword>
<dbReference type="EMBL" id="JAGIOO010000001">
    <property type="protein sequence ID" value="MBP2472625.1"/>
    <property type="molecule type" value="Genomic_DNA"/>
</dbReference>
<organism evidence="2 3">
    <name type="scientific">Crossiella equi</name>
    <dbReference type="NCBI Taxonomy" id="130796"/>
    <lineage>
        <taxon>Bacteria</taxon>
        <taxon>Bacillati</taxon>
        <taxon>Actinomycetota</taxon>
        <taxon>Actinomycetes</taxon>
        <taxon>Pseudonocardiales</taxon>
        <taxon>Pseudonocardiaceae</taxon>
        <taxon>Crossiella</taxon>
    </lineage>
</organism>
<gene>
    <name evidence="2" type="ORF">JOF53_001497</name>
</gene>
<keyword evidence="1" id="KW-0812">Transmembrane</keyword>
<proteinExistence type="predicted"/>
<reference evidence="2 3" key="1">
    <citation type="submission" date="2021-03" db="EMBL/GenBank/DDBJ databases">
        <title>Sequencing the genomes of 1000 actinobacteria strains.</title>
        <authorList>
            <person name="Klenk H.-P."/>
        </authorList>
    </citation>
    <scope>NUCLEOTIDE SEQUENCE [LARGE SCALE GENOMIC DNA]</scope>
    <source>
        <strain evidence="2 3">DSM 44580</strain>
    </source>
</reference>
<dbReference type="RefSeq" id="WP_086788064.1">
    <property type="nucleotide sequence ID" value="NZ_JAGIOO010000001.1"/>
</dbReference>
<keyword evidence="1" id="KW-1133">Transmembrane helix</keyword>
<evidence type="ECO:0000313" key="2">
    <source>
        <dbReference type="EMBL" id="MBP2472625.1"/>
    </source>
</evidence>
<protein>
    <submittedName>
        <fullName evidence="2">Uncharacterized protein</fullName>
    </submittedName>
</protein>